<dbReference type="SMART" id="SM00034">
    <property type="entry name" value="CLECT"/>
    <property type="match status" value="1"/>
</dbReference>
<feature type="domain" description="C-type lectin" evidence="15">
    <location>
        <begin position="44"/>
        <end position="166"/>
    </location>
</feature>
<evidence type="ECO:0000256" key="10">
    <source>
        <dbReference type="ARBA" id="ARBA00023180"/>
    </source>
</evidence>
<evidence type="ECO:0000313" key="19">
    <source>
        <dbReference type="EMBL" id="KAK0155054.1"/>
    </source>
</evidence>
<dbReference type="Pfam" id="PF01477">
    <property type="entry name" value="PLAT"/>
    <property type="match status" value="1"/>
</dbReference>
<feature type="domain" description="GAIN-B" evidence="17">
    <location>
        <begin position="1342"/>
        <end position="1490"/>
    </location>
</feature>
<dbReference type="PROSITE" id="PS50228">
    <property type="entry name" value="SUEL_LECTIN"/>
    <property type="match status" value="1"/>
</dbReference>
<feature type="transmembrane region" description="Helical" evidence="14">
    <location>
        <begin position="1991"/>
        <end position="2013"/>
    </location>
</feature>
<feature type="transmembrane region" description="Helical" evidence="14">
    <location>
        <begin position="2117"/>
        <end position="2139"/>
    </location>
</feature>
<dbReference type="PROSITE" id="PS50041">
    <property type="entry name" value="C_TYPE_LECTIN_2"/>
    <property type="match status" value="1"/>
</dbReference>
<dbReference type="Gene3D" id="3.10.100.10">
    <property type="entry name" value="Mannose-Binding Protein A, subunit A"/>
    <property type="match status" value="1"/>
</dbReference>
<feature type="transmembrane region" description="Helical" evidence="14">
    <location>
        <begin position="2327"/>
        <end position="2345"/>
    </location>
</feature>
<keyword evidence="20" id="KW-1185">Reference proteome</keyword>
<dbReference type="GO" id="GO:0016020">
    <property type="term" value="C:membrane"/>
    <property type="evidence" value="ECO:0007669"/>
    <property type="project" value="UniProtKB-SubCell"/>
</dbReference>
<dbReference type="InterPro" id="IPR013122">
    <property type="entry name" value="PKD1_2_channel"/>
</dbReference>
<dbReference type="FunFam" id="1.10.287.70:FF:000086">
    <property type="entry name" value="Polycystic kidney disease 2"/>
    <property type="match status" value="1"/>
</dbReference>
<evidence type="ECO:0000256" key="7">
    <source>
        <dbReference type="ARBA" id="ARBA00022989"/>
    </source>
</evidence>
<dbReference type="Pfam" id="PF20519">
    <property type="entry name" value="Polycystin_dom"/>
    <property type="match status" value="1"/>
</dbReference>
<feature type="region of interest" description="Disordered" evidence="13">
    <location>
        <begin position="1779"/>
        <end position="1809"/>
    </location>
</feature>
<keyword evidence="5" id="KW-0430">Lectin</keyword>
<name>A0AA47NA38_MERPO</name>
<dbReference type="Proteomes" id="UP001174136">
    <property type="component" value="Unassembled WGS sequence"/>
</dbReference>
<dbReference type="SUPFAM" id="SSF56436">
    <property type="entry name" value="C-type lectin-like"/>
    <property type="match status" value="1"/>
</dbReference>
<evidence type="ECO:0000256" key="12">
    <source>
        <dbReference type="PROSITE-ProRule" id="PRU00152"/>
    </source>
</evidence>
<keyword evidence="8 14" id="KW-0472">Membrane</keyword>
<dbReference type="InterPro" id="IPR042060">
    <property type="entry name" value="PLAT_polycystin1"/>
</dbReference>
<feature type="disulfide bond" evidence="11">
    <location>
        <begin position="2213"/>
        <end position="2226"/>
    </location>
</feature>
<dbReference type="PANTHER" id="PTHR10877:SF134">
    <property type="entry name" value="POLYCYSTIN-1-LIKE PROTEIN 2"/>
    <property type="match status" value="1"/>
</dbReference>
<dbReference type="Pfam" id="PF00059">
    <property type="entry name" value="Lectin_C"/>
    <property type="match status" value="1"/>
</dbReference>
<feature type="transmembrane region" description="Helical" evidence="14">
    <location>
        <begin position="2492"/>
        <end position="2516"/>
    </location>
</feature>
<feature type="transmembrane region" description="Helical" evidence="14">
    <location>
        <begin position="2025"/>
        <end position="2058"/>
    </location>
</feature>
<dbReference type="PROSITE" id="PS50095">
    <property type="entry name" value="PLAT"/>
    <property type="match status" value="1"/>
</dbReference>
<evidence type="ECO:0000259" key="16">
    <source>
        <dbReference type="PROSITE" id="PS50095"/>
    </source>
</evidence>
<dbReference type="SMART" id="SM00303">
    <property type="entry name" value="GPS"/>
    <property type="match status" value="1"/>
</dbReference>
<dbReference type="Gene3D" id="2.60.60.20">
    <property type="entry name" value="PLAT/LH2 domain"/>
    <property type="match status" value="1"/>
</dbReference>
<evidence type="ECO:0000256" key="11">
    <source>
        <dbReference type="PIRSR" id="PIRSR603915-2"/>
    </source>
</evidence>
<keyword evidence="3 14" id="KW-0812">Transmembrane</keyword>
<evidence type="ECO:0000256" key="13">
    <source>
        <dbReference type="SAM" id="MobiDB-lite"/>
    </source>
</evidence>
<dbReference type="Pfam" id="PF08016">
    <property type="entry name" value="PKD_channel"/>
    <property type="match status" value="1"/>
</dbReference>
<dbReference type="InterPro" id="IPR046338">
    <property type="entry name" value="GAIN_dom_sf"/>
</dbReference>
<dbReference type="Pfam" id="PF02140">
    <property type="entry name" value="SUEL_Lectin"/>
    <property type="match status" value="1"/>
</dbReference>
<evidence type="ECO:0000256" key="1">
    <source>
        <dbReference type="ARBA" id="ARBA00004141"/>
    </source>
</evidence>
<comment type="subcellular location">
    <subcellularLocation>
        <location evidence="1">Membrane</location>
        <topology evidence="1">Multi-pass membrane protein</topology>
    </subcellularLocation>
</comment>
<evidence type="ECO:0000256" key="6">
    <source>
        <dbReference type="ARBA" id="ARBA00022737"/>
    </source>
</evidence>
<dbReference type="PROSITE" id="PS50221">
    <property type="entry name" value="GAIN_B"/>
    <property type="match status" value="1"/>
</dbReference>
<keyword evidence="7 14" id="KW-1133">Transmembrane helix</keyword>
<dbReference type="InterPro" id="IPR057244">
    <property type="entry name" value="GAIN_B"/>
</dbReference>
<organism evidence="19 20">
    <name type="scientific">Merluccius polli</name>
    <name type="common">Benguela hake</name>
    <name type="synonym">Merluccius cadenati</name>
    <dbReference type="NCBI Taxonomy" id="89951"/>
    <lineage>
        <taxon>Eukaryota</taxon>
        <taxon>Metazoa</taxon>
        <taxon>Chordata</taxon>
        <taxon>Craniata</taxon>
        <taxon>Vertebrata</taxon>
        <taxon>Euteleostomi</taxon>
        <taxon>Actinopterygii</taxon>
        <taxon>Neopterygii</taxon>
        <taxon>Teleostei</taxon>
        <taxon>Neoteleostei</taxon>
        <taxon>Acanthomorphata</taxon>
        <taxon>Zeiogadaria</taxon>
        <taxon>Gadariae</taxon>
        <taxon>Gadiformes</taxon>
        <taxon>Gadoidei</taxon>
        <taxon>Merlucciidae</taxon>
        <taxon>Merluccius</taxon>
    </lineage>
</organism>
<dbReference type="SUPFAM" id="SSF49723">
    <property type="entry name" value="Lipase/lipooxygenase domain (PLAT/LH2 domain)"/>
    <property type="match status" value="1"/>
</dbReference>
<dbReference type="InterPro" id="IPR002859">
    <property type="entry name" value="PKD/REJ-like"/>
</dbReference>
<dbReference type="Pfam" id="PF02010">
    <property type="entry name" value="REJ"/>
    <property type="match status" value="1"/>
</dbReference>
<feature type="transmembrane region" description="Helical" evidence="14">
    <location>
        <begin position="2553"/>
        <end position="2579"/>
    </location>
</feature>
<dbReference type="FunFam" id="2.60.60.20:FF:000008">
    <property type="entry name" value="Polycystic kidney disease 1-like 2, isoform CRA_a"/>
    <property type="match status" value="1"/>
</dbReference>
<feature type="transmembrane region" description="Helical" evidence="14">
    <location>
        <begin position="2452"/>
        <end position="2472"/>
    </location>
</feature>
<dbReference type="InterPro" id="IPR001024">
    <property type="entry name" value="PLAT/LH2_dom"/>
</dbReference>
<dbReference type="SMART" id="SM00308">
    <property type="entry name" value="LH2"/>
    <property type="match status" value="1"/>
</dbReference>
<keyword evidence="10" id="KW-0325">Glycoprotein</keyword>
<dbReference type="CDD" id="cd00037">
    <property type="entry name" value="CLECT"/>
    <property type="match status" value="1"/>
</dbReference>
<dbReference type="InterPro" id="IPR001304">
    <property type="entry name" value="C-type_lectin-like"/>
</dbReference>
<dbReference type="GO" id="GO:0050982">
    <property type="term" value="P:detection of mechanical stimulus"/>
    <property type="evidence" value="ECO:0007669"/>
    <property type="project" value="TreeGrafter"/>
</dbReference>
<dbReference type="InterPro" id="IPR000922">
    <property type="entry name" value="Lectin_gal-bd_dom"/>
</dbReference>
<dbReference type="InterPro" id="IPR016187">
    <property type="entry name" value="CTDL_fold"/>
</dbReference>
<dbReference type="InterPro" id="IPR036392">
    <property type="entry name" value="PLAT/LH2_dom_sf"/>
</dbReference>
<feature type="domain" description="SUEL-type lectin" evidence="18">
    <location>
        <begin position="174"/>
        <end position="266"/>
    </location>
</feature>
<evidence type="ECO:0000256" key="2">
    <source>
        <dbReference type="ARBA" id="ARBA00007200"/>
    </source>
</evidence>
<comment type="similarity">
    <text evidence="2">Belongs to the polycystin family.</text>
</comment>
<feature type="transmembrane region" description="Helical" evidence="14">
    <location>
        <begin position="1503"/>
        <end position="1523"/>
    </location>
</feature>
<dbReference type="InterPro" id="IPR003915">
    <property type="entry name" value="PKD_2"/>
</dbReference>
<proteinExistence type="inferred from homology"/>
<evidence type="ECO:0000256" key="4">
    <source>
        <dbReference type="ARBA" id="ARBA00022729"/>
    </source>
</evidence>
<feature type="transmembrane region" description="Helical" evidence="14">
    <location>
        <begin position="2403"/>
        <end position="2420"/>
    </location>
</feature>
<dbReference type="PANTHER" id="PTHR10877">
    <property type="entry name" value="POLYCYSTIN FAMILY MEMBER"/>
    <property type="match status" value="1"/>
</dbReference>
<dbReference type="PRINTS" id="PR01433">
    <property type="entry name" value="POLYCYSTIN2"/>
</dbReference>
<comment type="caution">
    <text evidence="12">Lacks conserved residue(s) required for the propagation of feature annotation.</text>
</comment>
<accession>A0AA47NA38</accession>
<dbReference type="InterPro" id="IPR046791">
    <property type="entry name" value="Polycystin_dom"/>
</dbReference>
<protein>
    <submittedName>
        <fullName evidence="19">Polycystic kidney disease protein 1-like 2</fullName>
    </submittedName>
</protein>
<dbReference type="EMBL" id="JAOPHQ010000307">
    <property type="protein sequence ID" value="KAK0155054.1"/>
    <property type="molecule type" value="Genomic_DNA"/>
</dbReference>
<evidence type="ECO:0000259" key="17">
    <source>
        <dbReference type="PROSITE" id="PS50221"/>
    </source>
</evidence>
<evidence type="ECO:0000259" key="15">
    <source>
        <dbReference type="PROSITE" id="PS50041"/>
    </source>
</evidence>
<evidence type="ECO:0000256" key="9">
    <source>
        <dbReference type="ARBA" id="ARBA00023157"/>
    </source>
</evidence>
<reference evidence="19" key="1">
    <citation type="journal article" date="2023" name="Front. Mar. Sci.">
        <title>A new Merluccius polli reference genome to investigate the effects of global change in West African waters.</title>
        <authorList>
            <person name="Mateo J.L."/>
            <person name="Blanco-Fernandez C."/>
            <person name="Garcia-Vazquez E."/>
            <person name="Machado-Schiaffino G."/>
        </authorList>
    </citation>
    <scope>NUCLEOTIDE SEQUENCE</scope>
    <source>
        <strain evidence="19">C29</strain>
        <tissue evidence="19">Fin</tissue>
    </source>
</reference>
<keyword evidence="4" id="KW-0732">Signal</keyword>
<dbReference type="InterPro" id="IPR016186">
    <property type="entry name" value="C-type_lectin-like/link_sf"/>
</dbReference>
<evidence type="ECO:0000256" key="14">
    <source>
        <dbReference type="SAM" id="Phobius"/>
    </source>
</evidence>
<evidence type="ECO:0000313" key="20">
    <source>
        <dbReference type="Proteomes" id="UP001174136"/>
    </source>
</evidence>
<dbReference type="CDD" id="cd01752">
    <property type="entry name" value="PLAT_polycystin"/>
    <property type="match status" value="1"/>
</dbReference>
<dbReference type="InterPro" id="IPR051223">
    <property type="entry name" value="Polycystin"/>
</dbReference>
<sequence length="2638" mass="291693">MQGITAEMADAVFSAMVLIGWSLNAVSHAEDLTDVSCPDSQEAFDGACYELVGLERPFLSAQSWCERGGGHLAFILNDETQQFLQKHLDPGKDWWLGLAPAAPNLTLDSAASTESSLSWLDGADVSYNNWVTSPHADTACGHILRNSGFQWEATENCSQDLHFICQFDSGRSIACDGQNATLQCGSGQVIEIDDSFYGRKTIHYCKSRMTSSPLSTQEECSWIAVVDTVIGHCHGLQACQAVADVSSFGEPCPGLGSYLSVEYHCKDGLNLLMSKLAAVFDNVTITVKWLLHPFEGNLTCTLNAGDGHNIDSYSPEEVESSVLHKYSRPGVFMVGVECTTSDWHVTAQRAITIQEPVGEFGVITCYSQNLSTEGTECQGLYGTTLHLQVVVEAGTNVTFEIQSRGIVVANSSVAQGAIGHNITVSAEMMEQLGPGCHDVALHASNGVSPAGVSTELRLCLVEPVDGLKALAVAEEGTCPLVSSELALRVSLERGGPAKLLFSLIGDRDNRSETREMLNASSQDYYFSDPGKGLREVKIKAMNLFSAVDVDMDLDSVINACKNHFNCSSADNGNATTPSSYQLEVSATPDPLADRAQSVKLTVAGVEALTSNQEMEFKWSCEGNCKCHENTRDQAHVIEKHCLPNPFEMLKYTFIVKRKTRFNTCRISSASKCITVTPKEFTDVTISCNDCASIDVNNPVELRLTCVQTCPEVVWSIEDPKPSMGELQDCYTSASRRPLIETQDGNTKYTVHSQRLKDAKDAFHNITVIAYGKMDPGFAMYTFPILSVASRPIDSSTTTTSQMMSGPATDPSPSCVISPLSGTVLDTFDISCKTSFFCTANNCLYCLKTDQGHQLRCSHSNELNSVILPLGDKSNNYSLSIVVTVKNGDKETDTTITTQVWKSESSSSVEALQAAVAGTVAQLELQGLLSGGALGQMFTSVSDMLNMEASEDQKDARQKLREQMLSKMTSVLTDSPINSSQEVYVTAKAVAGLTKISDELSPSAQVHISVQELELRKLDLEAEAITLRQLELQKALASSTVSMPPIPAPTITFDVSKNISLVPIFRESEVESYFGAFERIASALRWPKDVWAILLQCKLTGKAQEACASLSVEDSLVYDKLKGAILRVYELVPEAYRQRFRSLWKVEASSLLADLSSSLLTIYDHPQDGDGEMLEAATPIVEAVSNILNVSSNKNVSDVLLTGMNNVQSALLNGKQINGYPAIIRAGHISLYVNRVSPESIQMQSIASNEKTSSQFIFPKLPAGLLSPGEPVDVRMMSFERNPYPGKEENITGTVGSVSLTKLDGTTIPVENLPNEIEILLPRLEREQQNSTVLDLGNFSTLMIDVPSPEVTLVLRIEPSENISFKLLLGYGDYPSDENHVAQSQMPLEGAAAEETYVWVLRPEDRGGNVGLHYLVVKPIVEAGVKSINATVSVTSIAAQCKFWNDSTSSWSENGCRVGPLTTPLVTQCLCNHLTLFGSSFFVMPNLVDVSRTAELFATFTTNPVVVCFVGAIFVVYLLVVIWARRKDIQDLAKVKITVLEDNDPFAEYRYMLTINTGHRRGASTSSQVAITLQGTEEESEPHHLTDLEKPVFERGGMDMFLLTTPFSLGELQSVRVWHDNSGEHPAWYINKVMVQDLETGQKWHFLCNSWLSIDMGECTLDKVFPVATETDLKRFSNLFFMKTAKDFRDGHIWFSVISRPPCSTFTRVQRVSCCFSLLLCTMLTSIMFWGIPTDPSEQTMDLGHIEFTWQQVMIGFQSSIIMFPINLLIVSIFRNTRPRQRTTKPDASKQGKSGGRVCPSQTSPQKELKDISPDTVIKDIKRIAQSLSKAMKSPLPALELRPGQLADINTLLSLVEDIIRKQNRAGGDFYSDASKKEGSMILTLGAVNLQDTETTMCGSPEKTVDGVQKMSSNQYLYRQLRHVEKELSLLGPSRFPDTDGYNRAVQQVQGMKGLLEYQLSSSSRLAYSSSPQESVNGDAAKRKCCQGGLPWWFLFVGWTLVVATSGVSGYFTMMYGLTYGKDRSVSWLISMVVSFVESLFITQPLKVLGFAAFFALVLKKIDQEDYGEPQVEDTLRTSDDPDVVRAARRDSNRSFYQPPPATDIERMRNNMIKEQKVYALIKEIFAYVGFLWMLLLVAYGQRDPNAYFLTRHIQQSFSKGISDTMSISDVFVWTNTSLLGNIFGVHAGFITDGNSKLVGNARLRQVRVQKNSCQIVKSMQSAVPDCHAPYSWEVEDMGSYGPSWSPSGSDNASESLSSPWRYQSQARLKALPLWGSVRLYRGGGFVMNLGPSIQNSSRTLQYLFDNTWLDVYTQALFVEFTVYNANVNLFCIVTLMLETTAIGAFQFRSELQTIRLYQSSGGLHIFVMTSEAIYFLFIIYYMIVQGKLVKQQSWAYFRNKWNLLELAIILLSWSALSVFIKRTLLGNRDMAYYQAHKDQFPSFHETATADAVLGYLIAFLVLLATVKLWHLMRLNPKLHMITATLQRAWTDISGFLVVITIMFLAYSIACNLMYGWKLYSYRTLLDSALTMVSLQLGIFNYEEVLNYNPLFGGFLIGSCIVFMTFVVLNLFISVILVAFTQEQIHHKPSEEEEIVDLMLMKLCSLFGIKFKTPSGRPNTVVSSSTNGVSMISSDVCLN</sequence>
<dbReference type="GO" id="GO:0005509">
    <property type="term" value="F:calcium ion binding"/>
    <property type="evidence" value="ECO:0007669"/>
    <property type="project" value="InterPro"/>
</dbReference>
<keyword evidence="6" id="KW-0677">Repeat</keyword>
<evidence type="ECO:0000256" key="3">
    <source>
        <dbReference type="ARBA" id="ARBA00022692"/>
    </source>
</evidence>
<dbReference type="InterPro" id="IPR043159">
    <property type="entry name" value="Lectin_gal-bd_sf"/>
</dbReference>
<dbReference type="GO" id="GO:0030246">
    <property type="term" value="F:carbohydrate binding"/>
    <property type="evidence" value="ECO:0007669"/>
    <property type="project" value="UniProtKB-KW"/>
</dbReference>
<feature type="transmembrane region" description="Helical" evidence="14">
    <location>
        <begin position="2365"/>
        <end position="2383"/>
    </location>
</feature>
<dbReference type="Pfam" id="PF01825">
    <property type="entry name" value="GPS"/>
    <property type="match status" value="1"/>
</dbReference>
<gene>
    <name evidence="19" type="primary">PKD1L2</name>
    <name evidence="19" type="ORF">N1851_002620</name>
</gene>
<feature type="transmembrane region" description="Helical" evidence="14">
    <location>
        <begin position="1713"/>
        <end position="1732"/>
    </location>
</feature>
<evidence type="ECO:0000256" key="8">
    <source>
        <dbReference type="ARBA" id="ARBA00023136"/>
    </source>
</evidence>
<dbReference type="InterPro" id="IPR000203">
    <property type="entry name" value="GPS"/>
</dbReference>
<dbReference type="CDD" id="cd22831">
    <property type="entry name" value="Gal_Rha_Lectin_PKD1L2"/>
    <property type="match status" value="1"/>
</dbReference>
<evidence type="ECO:0000259" key="18">
    <source>
        <dbReference type="PROSITE" id="PS50228"/>
    </source>
</evidence>
<dbReference type="Gene3D" id="2.60.120.740">
    <property type="match status" value="1"/>
</dbReference>
<evidence type="ECO:0000256" key="5">
    <source>
        <dbReference type="ARBA" id="ARBA00022734"/>
    </source>
</evidence>
<comment type="caution">
    <text evidence="19">The sequence shown here is derived from an EMBL/GenBank/DDBJ whole genome shotgun (WGS) entry which is preliminary data.</text>
</comment>
<dbReference type="GO" id="GO:0005262">
    <property type="term" value="F:calcium channel activity"/>
    <property type="evidence" value="ECO:0007669"/>
    <property type="project" value="TreeGrafter"/>
</dbReference>
<keyword evidence="9" id="KW-1015">Disulfide bond</keyword>
<dbReference type="Gene3D" id="2.60.220.50">
    <property type="match status" value="1"/>
</dbReference>
<feature type="transmembrane region" description="Helical" evidence="14">
    <location>
        <begin position="1752"/>
        <end position="1773"/>
    </location>
</feature>
<feature type="domain" description="PLAT" evidence="16">
    <location>
        <begin position="1548"/>
        <end position="1665"/>
    </location>
</feature>